<evidence type="ECO:0000259" key="3">
    <source>
        <dbReference type="SMART" id="SM01008"/>
    </source>
</evidence>
<feature type="domain" description="Aldehyde oxidase/xanthine dehydrogenase a/b hammerhead" evidence="3">
    <location>
        <begin position="20"/>
        <end position="125"/>
    </location>
</feature>
<dbReference type="InterPro" id="IPR046867">
    <property type="entry name" value="AldOxase/xan_DH_MoCoBD2"/>
</dbReference>
<dbReference type="Proteomes" id="UP000233256">
    <property type="component" value="Unassembled WGS sequence"/>
</dbReference>
<dbReference type="EMBL" id="PGXC01000003">
    <property type="protein sequence ID" value="PKK90987.1"/>
    <property type="molecule type" value="Genomic_DNA"/>
</dbReference>
<dbReference type="Pfam" id="PF01315">
    <property type="entry name" value="Ald_Xan_dh_C"/>
    <property type="match status" value="1"/>
</dbReference>
<dbReference type="InterPro" id="IPR036856">
    <property type="entry name" value="Ald_Oxase/Xan_DH_a/b_sf"/>
</dbReference>
<dbReference type="GO" id="GO:0005506">
    <property type="term" value="F:iron ion binding"/>
    <property type="evidence" value="ECO:0007669"/>
    <property type="project" value="InterPro"/>
</dbReference>
<dbReference type="SMART" id="SM01008">
    <property type="entry name" value="Ald_Xan_dh_C"/>
    <property type="match status" value="1"/>
</dbReference>
<dbReference type="Gene3D" id="3.90.1170.50">
    <property type="entry name" value="Aldehyde oxidase/xanthine dehydrogenase, a/b hammerhead"/>
    <property type="match status" value="1"/>
</dbReference>
<reference evidence="4 5" key="1">
    <citation type="journal article" date="2017" name="ISME J.">
        <title>Potential for microbial H2 and metal transformations associated with novel bacteria and archaea in deep terrestrial subsurface sediments.</title>
        <authorList>
            <person name="Hernsdorf A.W."/>
            <person name="Amano Y."/>
            <person name="Miyakawa K."/>
            <person name="Ise K."/>
            <person name="Suzuki Y."/>
            <person name="Anantharaman K."/>
            <person name="Probst A."/>
            <person name="Burstein D."/>
            <person name="Thomas B.C."/>
            <person name="Banfield J.F."/>
        </authorList>
    </citation>
    <scope>NUCLEOTIDE SEQUENCE [LARGE SCALE GENOMIC DNA]</scope>
    <source>
        <strain evidence="4">HGW-Wallbacteria-1</strain>
    </source>
</reference>
<dbReference type="InterPro" id="IPR000674">
    <property type="entry name" value="Ald_Oxase/Xan_DH_a/b"/>
</dbReference>
<dbReference type="InterPro" id="IPR037165">
    <property type="entry name" value="AldOxase/xan_DH_Mopterin-bd_sf"/>
</dbReference>
<proteinExistence type="predicted"/>
<name>A0A2N1PRM7_9BACT</name>
<dbReference type="Gene3D" id="3.30.365.10">
    <property type="entry name" value="Aldehyde oxidase/xanthine dehydrogenase, molybdopterin binding domain"/>
    <property type="match status" value="4"/>
</dbReference>
<evidence type="ECO:0000256" key="1">
    <source>
        <dbReference type="ARBA" id="ARBA00022505"/>
    </source>
</evidence>
<dbReference type="PANTHER" id="PTHR11908:SF132">
    <property type="entry name" value="ALDEHYDE OXIDASE 1-RELATED"/>
    <property type="match status" value="1"/>
</dbReference>
<sequence length="775" mass="85042">MTFKFVGQSMERTDAYAKVTGMATFIDDIRVPRMLHAQVLRPDHAHALIRSIDTSEAEKSVGVVKVVTGQDCDIHFGACGFLDQMPLAREKVRHAGEPVAVIIADTLRNAKAAVSKIKVEYEPLPVLIDPEEAAGRTDVLIHEAVEKYPRLPSYFPVAGTNIFHHYKLRKGNFEKARQEADHVIEGEFEFPLSAHSALEPHGVICRWEGLNRLEIWASSQAPFVLQQVIQEMFEIPQSNVRVHIPYLGGGFGGKSDVTIEPMIAYASRFVPGYAVKYVCSRKEVMTSTVLGRGMKGRGTLLARKDGTFIGFKAEMYFADGAYGDTATNVVTVAGHNSVGPYRTENCHVDAYGVYTNSPPVGAYRGYGHPEGCFISERLIDMLAVKTGMDPGELRRLNFLRKGATNSLGETIQDYNGNLFKCLDNVEQSLAQKPRAVADDKWLVGRGIAAMMKSPKGAPNAGSSCQIKMNGDGSVMVNLSGIDMGQGAQQAMRQIAAEALQIHPNRISVYREVDTQHSPWEWQTVASMFTYRGGNAIIKTAEKIIDILKQNATIPLRIGVDALDYDGEYVFVKTAPAERVRITDLIRGYMHMDGITAGHVAEATAADRLPRYCDPDADTGMGTAGGTWTYGCQGCDLRVNTETGEIIIDRFVSSFDVGRVISPQMIRGQIVGGVMMGIGQTLSEEISFDEQGRIANATWMKYQLPRLNDMPGEQIVQCVETPEIRGPFGARCVAEHPMVAVSPTILNALRDATGIDFFKIPLTPERVRAALNEKGV</sequence>
<gene>
    <name evidence="4" type="ORF">CVV64_04240</name>
</gene>
<comment type="caution">
    <text evidence="4">The sequence shown here is derived from an EMBL/GenBank/DDBJ whole genome shotgun (WGS) entry which is preliminary data.</text>
</comment>
<accession>A0A2N1PRM7</accession>
<dbReference type="GO" id="GO:0016491">
    <property type="term" value="F:oxidoreductase activity"/>
    <property type="evidence" value="ECO:0007669"/>
    <property type="project" value="UniProtKB-KW"/>
</dbReference>
<protein>
    <recommendedName>
        <fullName evidence="3">Aldehyde oxidase/xanthine dehydrogenase a/b hammerhead domain-containing protein</fullName>
    </recommendedName>
</protein>
<evidence type="ECO:0000313" key="5">
    <source>
        <dbReference type="Proteomes" id="UP000233256"/>
    </source>
</evidence>
<organism evidence="4 5">
    <name type="scientific">Candidatus Wallbacteria bacterium HGW-Wallbacteria-1</name>
    <dbReference type="NCBI Taxonomy" id="2013854"/>
    <lineage>
        <taxon>Bacteria</taxon>
        <taxon>Candidatus Walliibacteriota</taxon>
    </lineage>
</organism>
<dbReference type="PANTHER" id="PTHR11908">
    <property type="entry name" value="XANTHINE DEHYDROGENASE"/>
    <property type="match status" value="1"/>
</dbReference>
<dbReference type="AlphaFoldDB" id="A0A2N1PRM7"/>
<dbReference type="Pfam" id="PF20256">
    <property type="entry name" value="MoCoBD_2"/>
    <property type="match status" value="1"/>
</dbReference>
<keyword evidence="2" id="KW-0560">Oxidoreductase</keyword>
<dbReference type="Pfam" id="PF02738">
    <property type="entry name" value="MoCoBD_1"/>
    <property type="match status" value="1"/>
</dbReference>
<keyword evidence="1" id="KW-0500">Molybdenum</keyword>
<evidence type="ECO:0000313" key="4">
    <source>
        <dbReference type="EMBL" id="PKK90987.1"/>
    </source>
</evidence>
<evidence type="ECO:0000256" key="2">
    <source>
        <dbReference type="ARBA" id="ARBA00023002"/>
    </source>
</evidence>
<dbReference type="InterPro" id="IPR008274">
    <property type="entry name" value="AldOxase/xan_DH_MoCoBD1"/>
</dbReference>
<dbReference type="SUPFAM" id="SSF56003">
    <property type="entry name" value="Molybdenum cofactor-binding domain"/>
    <property type="match status" value="1"/>
</dbReference>
<dbReference type="InterPro" id="IPR016208">
    <property type="entry name" value="Ald_Oxase/xanthine_DH-like"/>
</dbReference>
<dbReference type="SUPFAM" id="SSF54665">
    <property type="entry name" value="CO dehydrogenase molybdoprotein N-domain-like"/>
    <property type="match status" value="1"/>
</dbReference>